<dbReference type="Pfam" id="PF05970">
    <property type="entry name" value="PIF1"/>
    <property type="match status" value="1"/>
</dbReference>
<evidence type="ECO:0000313" key="3">
    <source>
        <dbReference type="EMBL" id="PSR82813.1"/>
    </source>
</evidence>
<comment type="similarity">
    <text evidence="1">Belongs to the helicase family.</text>
</comment>
<dbReference type="InterPro" id="IPR010285">
    <property type="entry name" value="DNA_helicase_pif1-like_DEAD"/>
</dbReference>
<keyword evidence="1" id="KW-0347">Helicase</keyword>
<keyword evidence="4" id="KW-1185">Reference proteome</keyword>
<dbReference type="GO" id="GO:0043139">
    <property type="term" value="F:5'-3' DNA helicase activity"/>
    <property type="evidence" value="ECO:0007669"/>
    <property type="project" value="UniProtKB-EC"/>
</dbReference>
<accession>A0A2R6P1D7</accession>
<name>A0A2R6P1D7_9APHY</name>
<evidence type="ECO:0000259" key="2">
    <source>
        <dbReference type="Pfam" id="PF05970"/>
    </source>
</evidence>
<dbReference type="PANTHER" id="PTHR47642">
    <property type="entry name" value="ATP-DEPENDENT DNA HELICASE"/>
    <property type="match status" value="1"/>
</dbReference>
<dbReference type="PROSITE" id="PS00675">
    <property type="entry name" value="SIGMA54_INTERACT_1"/>
    <property type="match status" value="1"/>
</dbReference>
<dbReference type="STRING" id="98765.A0A2R6P1D7"/>
<dbReference type="OrthoDB" id="432234at2759"/>
<proteinExistence type="inferred from homology"/>
<comment type="caution">
    <text evidence="3">The sequence shown here is derived from an EMBL/GenBank/DDBJ whole genome shotgun (WGS) entry which is preliminary data.</text>
</comment>
<keyword evidence="1" id="KW-0378">Hydrolase</keyword>
<dbReference type="GO" id="GO:0006310">
    <property type="term" value="P:DNA recombination"/>
    <property type="evidence" value="ECO:0007669"/>
    <property type="project" value="UniProtKB-KW"/>
</dbReference>
<evidence type="ECO:0000256" key="1">
    <source>
        <dbReference type="RuleBase" id="RU363044"/>
    </source>
</evidence>
<sequence>MEVEDDARQISPRELVHAKHAIEVAKGARIFMPGQDTWMPTAAMVSNATGNDLTQVIGWQAQMQADVLCLNGEDGPVNRLDTAPENNGAVKRVDGLVQGGQASVEADASSPQGHETTGVLTAADPAMLKDDQFQSFDIVHWHLGKTLAGNNPPPLRMILYGEEGTGKSKVIQTISEEFVARGTQSMLMKAAYTGVAASLIDGKTTHTIAALSVKRKDAETVSDGVKNRLQAF</sequence>
<dbReference type="GO" id="GO:0006281">
    <property type="term" value="P:DNA repair"/>
    <property type="evidence" value="ECO:0007669"/>
    <property type="project" value="UniProtKB-KW"/>
</dbReference>
<keyword evidence="1" id="KW-0067">ATP-binding</keyword>
<feature type="domain" description="DNA helicase Pif1-like DEAD-box helicase" evidence="2">
    <location>
        <begin position="157"/>
        <end position="221"/>
    </location>
</feature>
<dbReference type="EMBL" id="MLYV02000574">
    <property type="protein sequence ID" value="PSR82813.1"/>
    <property type="molecule type" value="Genomic_DNA"/>
</dbReference>
<protein>
    <recommendedName>
        <fullName evidence="1">ATP-dependent DNA helicase</fullName>
        <ecNumber evidence="1">5.6.2.3</ecNumber>
    </recommendedName>
</protein>
<dbReference type="GO" id="GO:0000723">
    <property type="term" value="P:telomere maintenance"/>
    <property type="evidence" value="ECO:0007669"/>
    <property type="project" value="InterPro"/>
</dbReference>
<keyword evidence="1" id="KW-0233">DNA recombination</keyword>
<dbReference type="InterPro" id="IPR025662">
    <property type="entry name" value="Sigma_54_int_dom_ATP-bd_1"/>
</dbReference>
<dbReference type="InterPro" id="IPR051055">
    <property type="entry name" value="PIF1_helicase"/>
</dbReference>
<reference evidence="3 4" key="1">
    <citation type="submission" date="2018-02" db="EMBL/GenBank/DDBJ databases">
        <title>Genome sequence of the basidiomycete white-rot fungus Phlebia centrifuga.</title>
        <authorList>
            <person name="Granchi Z."/>
            <person name="Peng M."/>
            <person name="de Vries R.P."/>
            <person name="Hilden K."/>
            <person name="Makela M.R."/>
            <person name="Grigoriev I."/>
            <person name="Riley R."/>
        </authorList>
    </citation>
    <scope>NUCLEOTIDE SEQUENCE [LARGE SCALE GENOMIC DNA]</scope>
    <source>
        <strain evidence="3 4">FBCC195</strain>
    </source>
</reference>
<keyword evidence="1" id="KW-0547">Nucleotide-binding</keyword>
<keyword evidence="1" id="KW-0227">DNA damage</keyword>
<dbReference type="AlphaFoldDB" id="A0A2R6P1D7"/>
<dbReference type="Gene3D" id="3.40.50.300">
    <property type="entry name" value="P-loop containing nucleotide triphosphate hydrolases"/>
    <property type="match status" value="1"/>
</dbReference>
<dbReference type="EC" id="5.6.2.3" evidence="1"/>
<dbReference type="GO" id="GO:0016887">
    <property type="term" value="F:ATP hydrolysis activity"/>
    <property type="evidence" value="ECO:0007669"/>
    <property type="project" value="RHEA"/>
</dbReference>
<dbReference type="GO" id="GO:0005524">
    <property type="term" value="F:ATP binding"/>
    <property type="evidence" value="ECO:0007669"/>
    <property type="project" value="UniProtKB-KW"/>
</dbReference>
<dbReference type="InterPro" id="IPR027417">
    <property type="entry name" value="P-loop_NTPase"/>
</dbReference>
<dbReference type="Proteomes" id="UP000186601">
    <property type="component" value="Unassembled WGS sequence"/>
</dbReference>
<keyword evidence="1" id="KW-0234">DNA repair</keyword>
<dbReference type="PANTHER" id="PTHR47642:SF6">
    <property type="entry name" value="ATP-DEPENDENT DNA HELICASE"/>
    <property type="match status" value="1"/>
</dbReference>
<comment type="cofactor">
    <cofactor evidence="1">
        <name>Mg(2+)</name>
        <dbReference type="ChEBI" id="CHEBI:18420"/>
    </cofactor>
</comment>
<organism evidence="3 4">
    <name type="scientific">Hermanssonia centrifuga</name>
    <dbReference type="NCBI Taxonomy" id="98765"/>
    <lineage>
        <taxon>Eukaryota</taxon>
        <taxon>Fungi</taxon>
        <taxon>Dikarya</taxon>
        <taxon>Basidiomycota</taxon>
        <taxon>Agaricomycotina</taxon>
        <taxon>Agaricomycetes</taxon>
        <taxon>Polyporales</taxon>
        <taxon>Meruliaceae</taxon>
        <taxon>Hermanssonia</taxon>
    </lineage>
</organism>
<comment type="catalytic activity">
    <reaction evidence="1">
        <text>ATP + H2O = ADP + phosphate + H(+)</text>
        <dbReference type="Rhea" id="RHEA:13065"/>
        <dbReference type="ChEBI" id="CHEBI:15377"/>
        <dbReference type="ChEBI" id="CHEBI:15378"/>
        <dbReference type="ChEBI" id="CHEBI:30616"/>
        <dbReference type="ChEBI" id="CHEBI:43474"/>
        <dbReference type="ChEBI" id="CHEBI:456216"/>
        <dbReference type="EC" id="5.6.2.3"/>
    </reaction>
</comment>
<gene>
    <name evidence="3" type="ORF">PHLCEN_2v5967</name>
</gene>
<evidence type="ECO:0000313" key="4">
    <source>
        <dbReference type="Proteomes" id="UP000186601"/>
    </source>
</evidence>